<dbReference type="PROSITE" id="PS50887">
    <property type="entry name" value="GGDEF"/>
    <property type="match status" value="1"/>
</dbReference>
<dbReference type="PANTHER" id="PTHR45138">
    <property type="entry name" value="REGULATORY COMPONENTS OF SENSORY TRANSDUCTION SYSTEM"/>
    <property type="match status" value="1"/>
</dbReference>
<protein>
    <submittedName>
        <fullName evidence="2">Diguanylate cyclase</fullName>
        <ecNumber evidence="2">2.7.7.65</ecNumber>
    </submittedName>
</protein>
<dbReference type="Gene3D" id="3.30.450.40">
    <property type="match status" value="2"/>
</dbReference>
<keyword evidence="2" id="KW-0548">Nucleotidyltransferase</keyword>
<organism evidence="2 3">
    <name type="scientific">Geobacillus thermodenitrificans</name>
    <dbReference type="NCBI Taxonomy" id="33940"/>
    <lineage>
        <taxon>Bacteria</taxon>
        <taxon>Bacillati</taxon>
        <taxon>Bacillota</taxon>
        <taxon>Bacilli</taxon>
        <taxon>Bacillales</taxon>
        <taxon>Anoxybacillaceae</taxon>
        <taxon>Geobacillus</taxon>
    </lineage>
</organism>
<dbReference type="InterPro" id="IPR000160">
    <property type="entry name" value="GGDEF_dom"/>
</dbReference>
<evidence type="ECO:0000313" key="2">
    <source>
        <dbReference type="EMBL" id="WMV75658.1"/>
    </source>
</evidence>
<dbReference type="Pfam" id="PF00990">
    <property type="entry name" value="GGDEF"/>
    <property type="match status" value="1"/>
</dbReference>
<keyword evidence="2" id="KW-0808">Transferase</keyword>
<dbReference type="InterPro" id="IPR003018">
    <property type="entry name" value="GAF"/>
</dbReference>
<dbReference type="SUPFAM" id="SSF55781">
    <property type="entry name" value="GAF domain-like"/>
    <property type="match status" value="2"/>
</dbReference>
<dbReference type="InterPro" id="IPR029787">
    <property type="entry name" value="Nucleotide_cyclase"/>
</dbReference>
<evidence type="ECO:0000259" key="1">
    <source>
        <dbReference type="PROSITE" id="PS50887"/>
    </source>
</evidence>
<name>A0ABY9QC20_GEOTD</name>
<keyword evidence="3" id="KW-1185">Reference proteome</keyword>
<gene>
    <name evidence="2" type="ORF">HSX42_15555</name>
</gene>
<proteinExistence type="predicted"/>
<dbReference type="PANTHER" id="PTHR45138:SF9">
    <property type="entry name" value="DIGUANYLATE CYCLASE DGCM-RELATED"/>
    <property type="match status" value="1"/>
</dbReference>
<dbReference type="InterPro" id="IPR043128">
    <property type="entry name" value="Rev_trsase/Diguanyl_cyclase"/>
</dbReference>
<dbReference type="RefSeq" id="WP_236934267.1">
    <property type="nucleotide sequence ID" value="NZ_CP133461.1"/>
</dbReference>
<dbReference type="SMART" id="SM00267">
    <property type="entry name" value="GGDEF"/>
    <property type="match status" value="1"/>
</dbReference>
<dbReference type="NCBIfam" id="TIGR00254">
    <property type="entry name" value="GGDEF"/>
    <property type="match status" value="1"/>
</dbReference>
<evidence type="ECO:0000313" key="3">
    <source>
        <dbReference type="Proteomes" id="UP001297580"/>
    </source>
</evidence>
<dbReference type="Gene3D" id="3.30.70.270">
    <property type="match status" value="1"/>
</dbReference>
<accession>A0ABY9QC20</accession>
<feature type="domain" description="GGDEF" evidence="1">
    <location>
        <begin position="477"/>
        <end position="605"/>
    </location>
</feature>
<dbReference type="SMART" id="SM00065">
    <property type="entry name" value="GAF"/>
    <property type="match status" value="1"/>
</dbReference>
<dbReference type="GO" id="GO:0052621">
    <property type="term" value="F:diguanylate cyclase activity"/>
    <property type="evidence" value="ECO:0007669"/>
    <property type="project" value="UniProtKB-EC"/>
</dbReference>
<sequence>MKQEETKRYESFKREFFHWFLAFSGDEPFSVAAGELLVMLKEELALQQAVLYLFDPSCDAFCPEAAAGRMPAAELIVAEEKQEIVVIDDGGPCIVVRLFFLLSEETRAMLELMYGKERHIDREWLKVLRTDLSSLFRKLSALSQRTSEENRYEQLHRFAAKIHSTMQIDDVLEEIIRTLQNVYPAFTYHLLLSHDNHVCGNLPIKTLALDESEGQPAALRAFLTGQVQCEETAAPPRSVLYAPIKGVQAVYGVIQIIAPYAAPFPKREINFISLLAGTAGRALENAKLYEQSRRLVADLQLINDTMRQLNARPRLCEAIEYMVSQIKESFGADEVGFFLFADGKRELLRGSTPFFYNDLSALYVEWVEARLLSGNDILFAGDVRTSDFGPFRSIMAAPMMQNKEMKGVCIVLAYETYRFTFEMFKLLQSLVQHSTLAFMNAILREELEKLVVTDYLTKLYTRRYLDEAIQKSMEEDALGSFLLIDIDNFKQINDTYGHQTGDDVLVQVAKMIRTNIRDGDIAARWGGEELAVYLPKVALLDAIAIARRIVEKVREHTVPSVTVSCGLSSWRRHDHDDAEQLFKRADAALYMAKETGKNTIFVHDGDHLYRG</sequence>
<reference evidence="2 3" key="1">
    <citation type="submission" date="2023-08" db="EMBL/GenBank/DDBJ databases">
        <title>Complete genome sequence of Geobacillus thermodenitrificans K1041, a genetically tractable strain representative of the genus Geobacillus.</title>
        <authorList>
            <person name="Kani S."/>
            <person name="Suzuki H."/>
        </authorList>
    </citation>
    <scope>NUCLEOTIDE SEQUENCE [LARGE SCALE GENOMIC DNA]</scope>
    <source>
        <strain evidence="2 3">K1041</strain>
    </source>
</reference>
<dbReference type="InterPro" id="IPR029016">
    <property type="entry name" value="GAF-like_dom_sf"/>
</dbReference>
<dbReference type="CDD" id="cd01949">
    <property type="entry name" value="GGDEF"/>
    <property type="match status" value="1"/>
</dbReference>
<dbReference type="EMBL" id="CP133461">
    <property type="protein sequence ID" value="WMV75658.1"/>
    <property type="molecule type" value="Genomic_DNA"/>
</dbReference>
<dbReference type="Proteomes" id="UP001297580">
    <property type="component" value="Chromosome"/>
</dbReference>
<dbReference type="SUPFAM" id="SSF55073">
    <property type="entry name" value="Nucleotide cyclase"/>
    <property type="match status" value="1"/>
</dbReference>
<dbReference type="InterPro" id="IPR050469">
    <property type="entry name" value="Diguanylate_Cyclase"/>
</dbReference>
<dbReference type="EC" id="2.7.7.65" evidence="2"/>